<dbReference type="AlphaFoldDB" id="A0A4R5AHS7"/>
<name>A0A4R5AHS7_9ACTN</name>
<dbReference type="RefSeq" id="WP_132101522.1">
    <property type="nucleotide sequence ID" value="NZ_SMLB01000003.1"/>
</dbReference>
<protein>
    <submittedName>
        <fullName evidence="2">Uncharacterized protein</fullName>
    </submittedName>
</protein>
<feature type="region of interest" description="Disordered" evidence="1">
    <location>
        <begin position="256"/>
        <end position="275"/>
    </location>
</feature>
<evidence type="ECO:0000313" key="3">
    <source>
        <dbReference type="Proteomes" id="UP000295217"/>
    </source>
</evidence>
<comment type="caution">
    <text evidence="2">The sequence shown here is derived from an EMBL/GenBank/DDBJ whole genome shotgun (WGS) entry which is preliminary data.</text>
</comment>
<proteinExistence type="predicted"/>
<dbReference type="OrthoDB" id="5179955at2"/>
<feature type="region of interest" description="Disordered" evidence="1">
    <location>
        <begin position="1"/>
        <end position="25"/>
    </location>
</feature>
<evidence type="ECO:0000313" key="2">
    <source>
        <dbReference type="EMBL" id="TDD72258.1"/>
    </source>
</evidence>
<accession>A0A4R5AHS7</accession>
<feature type="region of interest" description="Disordered" evidence="1">
    <location>
        <begin position="133"/>
        <end position="152"/>
    </location>
</feature>
<feature type="compositionally biased region" description="Low complexity" evidence="1">
    <location>
        <begin position="264"/>
        <end position="275"/>
    </location>
</feature>
<sequence length="275" mass="29251">MSELDRSGAPAPQRRTTSRARLDAGQSGSTLDISFVRTVPGDWSSWDYLPVDVHLALDRAGHAGELAFASGALPPEREVRGGVDVEVGHAWTVDDDALTIIDAVRPVHSAGREGWRFTIHRRPFVGEVKERRGVVSAGAPTPPSGSAVHEQDEPEVLDVLPAPVRRQVLATVPEPDFEDERLIQSFDRGSGLRQEACLVRATAGVVIAIVASRAITRSPDSAEAAAALAAESWFVHAVTASLGRVEVGGLDATQSVLDDRSPRRGLPGSRGTQIG</sequence>
<evidence type="ECO:0000256" key="1">
    <source>
        <dbReference type="SAM" id="MobiDB-lite"/>
    </source>
</evidence>
<gene>
    <name evidence="2" type="ORF">E1262_02755</name>
</gene>
<keyword evidence="3" id="KW-1185">Reference proteome</keyword>
<dbReference type="EMBL" id="SMLB01000003">
    <property type="protein sequence ID" value="TDD72258.1"/>
    <property type="molecule type" value="Genomic_DNA"/>
</dbReference>
<dbReference type="Proteomes" id="UP000295217">
    <property type="component" value="Unassembled WGS sequence"/>
</dbReference>
<organism evidence="2 3">
    <name type="scientific">Jiangella aurantiaca</name>
    <dbReference type="NCBI Taxonomy" id="2530373"/>
    <lineage>
        <taxon>Bacteria</taxon>
        <taxon>Bacillati</taxon>
        <taxon>Actinomycetota</taxon>
        <taxon>Actinomycetes</taxon>
        <taxon>Jiangellales</taxon>
        <taxon>Jiangellaceae</taxon>
        <taxon>Jiangella</taxon>
    </lineage>
</organism>
<reference evidence="2 3" key="1">
    <citation type="submission" date="2019-02" db="EMBL/GenBank/DDBJ databases">
        <title>Draft genome sequences of novel Actinobacteria.</title>
        <authorList>
            <person name="Sahin N."/>
            <person name="Ay H."/>
            <person name="Saygin H."/>
        </authorList>
    </citation>
    <scope>NUCLEOTIDE SEQUENCE [LARGE SCALE GENOMIC DNA]</scope>
    <source>
        <strain evidence="2 3">8K307</strain>
    </source>
</reference>